<evidence type="ECO:0000313" key="2">
    <source>
        <dbReference type="Proteomes" id="UP000002710"/>
    </source>
</evidence>
<dbReference type="EMBL" id="CP000112">
    <property type="protein sequence ID" value="ABB38484.1"/>
    <property type="molecule type" value="Genomic_DNA"/>
</dbReference>
<dbReference type="KEGG" id="dde:Dde_1687"/>
<gene>
    <name evidence="1" type="ordered locus">Dde_1687</name>
</gene>
<dbReference type="HOGENOM" id="CLU_139698_7_0_7"/>
<proteinExistence type="predicted"/>
<evidence type="ECO:0008006" key="3">
    <source>
        <dbReference type="Google" id="ProtNLM"/>
    </source>
</evidence>
<dbReference type="AlphaFoldDB" id="Q311B2"/>
<organism evidence="1 2">
    <name type="scientific">Oleidesulfovibrio alaskensis (strain ATCC BAA-1058 / DSM 17464 / G20)</name>
    <name type="common">Desulfovibrio alaskensis</name>
    <dbReference type="NCBI Taxonomy" id="207559"/>
    <lineage>
        <taxon>Bacteria</taxon>
        <taxon>Pseudomonadati</taxon>
        <taxon>Thermodesulfobacteriota</taxon>
        <taxon>Desulfovibrionia</taxon>
        <taxon>Desulfovibrionales</taxon>
        <taxon>Desulfovibrionaceae</taxon>
        <taxon>Oleidesulfovibrio</taxon>
    </lineage>
</organism>
<evidence type="ECO:0000313" key="1">
    <source>
        <dbReference type="EMBL" id="ABB38484.1"/>
    </source>
</evidence>
<name>Q311B2_OLEA2</name>
<sequence length="70" mass="7649">MGSERHDTDKDFSLITAGCSGCRACVELAPDHVAWVEGDERPMLLSDVAPDAVVAELIAFCPEDCFEYDE</sequence>
<protein>
    <recommendedName>
        <fullName evidence="3">4Fe-4S ferredoxin-type domain-containing protein</fullName>
    </recommendedName>
</protein>
<dbReference type="Gene3D" id="3.30.70.20">
    <property type="match status" value="1"/>
</dbReference>
<accession>Q311B2</accession>
<dbReference type="Proteomes" id="UP000002710">
    <property type="component" value="Chromosome"/>
</dbReference>
<dbReference type="SUPFAM" id="SSF54862">
    <property type="entry name" value="4Fe-4S ferredoxins"/>
    <property type="match status" value="1"/>
</dbReference>
<dbReference type="RefSeq" id="WP_011367630.1">
    <property type="nucleotide sequence ID" value="NC_007519.1"/>
</dbReference>
<reference evidence="1 2" key="1">
    <citation type="journal article" date="2011" name="J. Bacteriol.">
        <title>Complete genome sequence and updated annotation of Desulfovibrio alaskensis G20.</title>
        <authorList>
            <person name="Hauser L.J."/>
            <person name="Land M.L."/>
            <person name="Brown S.D."/>
            <person name="Larimer F."/>
            <person name="Keller K.L."/>
            <person name="Rapp-Giles B.J."/>
            <person name="Price M.N."/>
            <person name="Lin M."/>
            <person name="Bruce D.C."/>
            <person name="Detter J.C."/>
            <person name="Tapia R."/>
            <person name="Han C.S."/>
            <person name="Goodwin L.A."/>
            <person name="Cheng J.F."/>
            <person name="Pitluck S."/>
            <person name="Copeland A."/>
            <person name="Lucas S."/>
            <person name="Nolan M."/>
            <person name="Lapidus A.L."/>
            <person name="Palumbo A.V."/>
            <person name="Wall J.D."/>
        </authorList>
    </citation>
    <scope>NUCLEOTIDE SEQUENCE [LARGE SCALE GENOMIC DNA]</scope>
    <source>
        <strain evidence="2">ATCC BAA 1058 / DSM 17464 / G20</strain>
    </source>
</reference>
<keyword evidence="2" id="KW-1185">Reference proteome</keyword>